<evidence type="ECO:0000313" key="2">
    <source>
        <dbReference type="EMBL" id="ORZ16209.1"/>
    </source>
</evidence>
<dbReference type="Proteomes" id="UP000193560">
    <property type="component" value="Unassembled WGS sequence"/>
</dbReference>
<keyword evidence="1" id="KW-0472">Membrane</keyword>
<dbReference type="AlphaFoldDB" id="A0A1X2IGI2"/>
<evidence type="ECO:0000256" key="1">
    <source>
        <dbReference type="SAM" id="Phobius"/>
    </source>
</evidence>
<gene>
    <name evidence="2" type="ORF">BCR42DRAFT_392182</name>
</gene>
<dbReference type="EMBL" id="MCGE01000011">
    <property type="protein sequence ID" value="ORZ16209.1"/>
    <property type="molecule type" value="Genomic_DNA"/>
</dbReference>
<sequence>MHIRHQIQLLYLLLCLLPALFLTWPVYLYSDTSLASAERRAAKAMEFKIFHSLADQQGVNECQNMPWFFAGQSYLHDAPPFWTSASTLKKAFMPPQSYGDFVMEDRIDLALDYLRDHPHVIYWVKDDDMYFSTEVSTYSIQCKINKFLLWIVDLIGGFIL</sequence>
<keyword evidence="3" id="KW-1185">Reference proteome</keyword>
<accession>A0A1X2IGI2</accession>
<comment type="caution">
    <text evidence="2">The sequence shown here is derived from an EMBL/GenBank/DDBJ whole genome shotgun (WGS) entry which is preliminary data.</text>
</comment>
<feature type="transmembrane region" description="Helical" evidence="1">
    <location>
        <begin position="9"/>
        <end position="29"/>
    </location>
</feature>
<keyword evidence="1" id="KW-1133">Transmembrane helix</keyword>
<proteinExistence type="predicted"/>
<reference evidence="2 3" key="1">
    <citation type="submission" date="2016-07" db="EMBL/GenBank/DDBJ databases">
        <title>Pervasive Adenine N6-methylation of Active Genes in Fungi.</title>
        <authorList>
            <consortium name="DOE Joint Genome Institute"/>
            <person name="Mondo S.J."/>
            <person name="Dannebaum R.O."/>
            <person name="Kuo R.C."/>
            <person name="Labutti K."/>
            <person name="Haridas S."/>
            <person name="Kuo A."/>
            <person name="Salamov A."/>
            <person name="Ahrendt S.R."/>
            <person name="Lipzen A."/>
            <person name="Sullivan W."/>
            <person name="Andreopoulos W.B."/>
            <person name="Clum A."/>
            <person name="Lindquist E."/>
            <person name="Daum C."/>
            <person name="Ramamoorthy G.K."/>
            <person name="Gryganskyi A."/>
            <person name="Culley D."/>
            <person name="Magnuson J.K."/>
            <person name="James T.Y."/>
            <person name="O'Malley M.A."/>
            <person name="Stajich J.E."/>
            <person name="Spatafora J.W."/>
            <person name="Visel A."/>
            <person name="Grigoriev I.V."/>
        </authorList>
    </citation>
    <scope>NUCLEOTIDE SEQUENCE [LARGE SCALE GENOMIC DNA]</scope>
    <source>
        <strain evidence="2 3">NRRL 1336</strain>
    </source>
</reference>
<evidence type="ECO:0000313" key="3">
    <source>
        <dbReference type="Proteomes" id="UP000193560"/>
    </source>
</evidence>
<protein>
    <submittedName>
        <fullName evidence="2">Uncharacterized protein</fullName>
    </submittedName>
</protein>
<organism evidence="2 3">
    <name type="scientific">Absidia repens</name>
    <dbReference type="NCBI Taxonomy" id="90262"/>
    <lineage>
        <taxon>Eukaryota</taxon>
        <taxon>Fungi</taxon>
        <taxon>Fungi incertae sedis</taxon>
        <taxon>Mucoromycota</taxon>
        <taxon>Mucoromycotina</taxon>
        <taxon>Mucoromycetes</taxon>
        <taxon>Mucorales</taxon>
        <taxon>Cunninghamellaceae</taxon>
        <taxon>Absidia</taxon>
    </lineage>
</organism>
<name>A0A1X2IGI2_9FUNG</name>
<keyword evidence="1" id="KW-0812">Transmembrane</keyword>